<sequence length="166" mass="18666">MEALRIFRKNSCVLVSKSVGCSCMRKACKGVLSESMSGRVGDLWGCGSGAGHQRGRISPLLIWKDIGGRREATGAEAESFGVALKGQLCVRRRKSNRMRRRSLLPVAYRHQPYLMQREDVHRSITPNLFGRMDLAEPEQLNFIPDYKSMGRIVMPQSLSRLSKLDI</sequence>
<protein>
    <submittedName>
        <fullName evidence="1">Uncharacterized protein</fullName>
    </submittedName>
</protein>
<accession>M7ZKR9</accession>
<name>M7ZKR9_TRIUA</name>
<gene>
    <name evidence="1" type="ORF">TRIUR3_07005</name>
</gene>
<dbReference type="EMBL" id="KD105978">
    <property type="protein sequence ID" value="EMS60712.1"/>
    <property type="molecule type" value="Genomic_DNA"/>
</dbReference>
<dbReference type="AlphaFoldDB" id="M7ZKR9"/>
<proteinExistence type="predicted"/>
<organism evidence="1">
    <name type="scientific">Triticum urartu</name>
    <name type="common">Red wild einkorn</name>
    <name type="synonym">Crithodium urartu</name>
    <dbReference type="NCBI Taxonomy" id="4572"/>
    <lineage>
        <taxon>Eukaryota</taxon>
        <taxon>Viridiplantae</taxon>
        <taxon>Streptophyta</taxon>
        <taxon>Embryophyta</taxon>
        <taxon>Tracheophyta</taxon>
        <taxon>Spermatophyta</taxon>
        <taxon>Magnoliopsida</taxon>
        <taxon>Liliopsida</taxon>
        <taxon>Poales</taxon>
        <taxon>Poaceae</taxon>
        <taxon>BOP clade</taxon>
        <taxon>Pooideae</taxon>
        <taxon>Triticodae</taxon>
        <taxon>Triticeae</taxon>
        <taxon>Triticinae</taxon>
        <taxon>Triticum</taxon>
    </lineage>
</organism>
<evidence type="ECO:0000313" key="1">
    <source>
        <dbReference type="EMBL" id="EMS60712.1"/>
    </source>
</evidence>
<reference evidence="1" key="1">
    <citation type="journal article" date="2013" name="Nature">
        <title>Draft genome of the wheat A-genome progenitor Triticum urartu.</title>
        <authorList>
            <person name="Ling H.Q."/>
            <person name="Zhao S."/>
            <person name="Liu D."/>
            <person name="Wang J."/>
            <person name="Sun H."/>
            <person name="Zhang C."/>
            <person name="Fan H."/>
            <person name="Li D."/>
            <person name="Dong L."/>
            <person name="Tao Y."/>
            <person name="Gao C."/>
            <person name="Wu H."/>
            <person name="Li Y."/>
            <person name="Cui Y."/>
            <person name="Guo X."/>
            <person name="Zheng S."/>
            <person name="Wang B."/>
            <person name="Yu K."/>
            <person name="Liang Q."/>
            <person name="Yang W."/>
            <person name="Lou X."/>
            <person name="Chen J."/>
            <person name="Feng M."/>
            <person name="Jian J."/>
            <person name="Zhang X."/>
            <person name="Luo G."/>
            <person name="Jiang Y."/>
            <person name="Liu J."/>
            <person name="Wang Z."/>
            <person name="Sha Y."/>
            <person name="Zhang B."/>
            <person name="Wu H."/>
            <person name="Tang D."/>
            <person name="Shen Q."/>
            <person name="Xue P."/>
            <person name="Zou S."/>
            <person name="Wang X."/>
            <person name="Liu X."/>
            <person name="Wang F."/>
            <person name="Yang Y."/>
            <person name="An X."/>
            <person name="Dong Z."/>
            <person name="Zhang K."/>
            <person name="Zhang X."/>
            <person name="Luo M.C."/>
            <person name="Dvorak J."/>
            <person name="Tong Y."/>
            <person name="Wang J."/>
            <person name="Yang H."/>
            <person name="Li Z."/>
            <person name="Wang D."/>
            <person name="Zhang A."/>
            <person name="Wang J."/>
        </authorList>
    </citation>
    <scope>NUCLEOTIDE SEQUENCE</scope>
</reference>